<dbReference type="Pfam" id="PF00512">
    <property type="entry name" value="HisKA"/>
    <property type="match status" value="1"/>
</dbReference>
<dbReference type="GO" id="GO:0016787">
    <property type="term" value="F:hydrolase activity"/>
    <property type="evidence" value="ECO:0007669"/>
    <property type="project" value="UniProtKB-KW"/>
</dbReference>
<keyword evidence="12" id="KW-0902">Two-component regulatory system</keyword>
<name>A0A2J9V3H8_VIBMI</name>
<dbReference type="InterPro" id="IPR005467">
    <property type="entry name" value="His_kinase_dom"/>
</dbReference>
<dbReference type="InterPro" id="IPR003661">
    <property type="entry name" value="HisK_dim/P_dom"/>
</dbReference>
<evidence type="ECO:0000256" key="6">
    <source>
        <dbReference type="ARBA" id="ARBA00022692"/>
    </source>
</evidence>
<evidence type="ECO:0000256" key="10">
    <source>
        <dbReference type="ARBA" id="ARBA00022840"/>
    </source>
</evidence>
<evidence type="ECO:0000256" key="13">
    <source>
        <dbReference type="ARBA" id="ARBA00023136"/>
    </source>
</evidence>
<dbReference type="SMART" id="SM00448">
    <property type="entry name" value="REC"/>
    <property type="match status" value="1"/>
</dbReference>
<comment type="subcellular location">
    <subcellularLocation>
        <location evidence="2">Membrane</location>
    </subcellularLocation>
</comment>
<evidence type="ECO:0000256" key="4">
    <source>
        <dbReference type="ARBA" id="ARBA00022553"/>
    </source>
</evidence>
<dbReference type="CDD" id="cd17546">
    <property type="entry name" value="REC_hyHK_CKI1_RcsC-like"/>
    <property type="match status" value="1"/>
</dbReference>
<dbReference type="InterPro" id="IPR003594">
    <property type="entry name" value="HATPase_dom"/>
</dbReference>
<reference evidence="17" key="1">
    <citation type="submission" date="2017-12" db="EMBL/GenBank/DDBJ databases">
        <title>FDA dAtabase for Regulatory Grade micrObial Sequences (FDA-ARGOS): Supporting development and validation of Infectious Disease Dx tests.</title>
        <authorList>
            <person name="Hoffmann M."/>
            <person name="Allard M."/>
            <person name="Evans P."/>
            <person name="Brown E."/>
            <person name="Tallon L.J."/>
            <person name="Sadzewicz L."/>
            <person name="Sengamalay N."/>
            <person name="Ott S."/>
            <person name="Godinez A."/>
            <person name="Nagaraj S."/>
            <person name="Vavikolanu K."/>
            <person name="Aluvathingal J."/>
            <person name="Nadendla S."/>
            <person name="Hobson J."/>
            <person name="Sichtig H."/>
        </authorList>
    </citation>
    <scope>NUCLEOTIDE SEQUENCE [LARGE SCALE GENOMIC DNA]</scope>
    <source>
        <strain evidence="17">FDAARGOS_113</strain>
    </source>
</reference>
<dbReference type="Gene3D" id="3.30.565.10">
    <property type="entry name" value="Histidine kinase-like ATPase, C-terminal domain"/>
    <property type="match status" value="1"/>
</dbReference>
<comment type="catalytic activity">
    <reaction evidence="1">
        <text>ATP + protein L-histidine = ADP + protein N-phospho-L-histidine.</text>
        <dbReference type="EC" id="2.7.13.3"/>
    </reaction>
</comment>
<feature type="domain" description="Response regulatory" evidence="16">
    <location>
        <begin position="455"/>
        <end position="570"/>
    </location>
</feature>
<dbReference type="STRING" id="674.VM_07545"/>
<evidence type="ECO:0000259" key="15">
    <source>
        <dbReference type="PROSITE" id="PS50109"/>
    </source>
</evidence>
<evidence type="ECO:0000256" key="7">
    <source>
        <dbReference type="ARBA" id="ARBA00022741"/>
    </source>
</evidence>
<evidence type="ECO:0000256" key="8">
    <source>
        <dbReference type="ARBA" id="ARBA00022777"/>
    </source>
</evidence>
<dbReference type="SUPFAM" id="SSF47384">
    <property type="entry name" value="Homodimeric domain of signal transducing histidine kinase"/>
    <property type="match status" value="1"/>
</dbReference>
<dbReference type="OrthoDB" id="9810730at2"/>
<feature type="modified residue" description="4-aspartylphosphate" evidence="14">
    <location>
        <position position="505"/>
    </location>
</feature>
<dbReference type="CDD" id="cd16922">
    <property type="entry name" value="HATPase_EvgS-ArcB-TorS-like"/>
    <property type="match status" value="1"/>
</dbReference>
<evidence type="ECO:0000256" key="12">
    <source>
        <dbReference type="ARBA" id="ARBA00023012"/>
    </source>
</evidence>
<dbReference type="PANTHER" id="PTHR43047:SF64">
    <property type="entry name" value="HISTIDINE KINASE CONTAINING CHEY-HOMOLOGOUS RECEIVER DOMAIN AND PAS DOMAIN-RELATED"/>
    <property type="match status" value="1"/>
</dbReference>
<evidence type="ECO:0000256" key="9">
    <source>
        <dbReference type="ARBA" id="ARBA00022801"/>
    </source>
</evidence>
<dbReference type="InterPro" id="IPR011006">
    <property type="entry name" value="CheY-like_superfamily"/>
</dbReference>
<evidence type="ECO:0000313" key="18">
    <source>
        <dbReference type="Proteomes" id="UP000053748"/>
    </source>
</evidence>
<dbReference type="InterPro" id="IPR036890">
    <property type="entry name" value="HATPase_C_sf"/>
</dbReference>
<evidence type="ECO:0000256" key="1">
    <source>
        <dbReference type="ARBA" id="ARBA00000085"/>
    </source>
</evidence>
<dbReference type="SMART" id="SM00388">
    <property type="entry name" value="HisKA"/>
    <property type="match status" value="1"/>
</dbReference>
<dbReference type="GO" id="GO:0016020">
    <property type="term" value="C:membrane"/>
    <property type="evidence" value="ECO:0007669"/>
    <property type="project" value="UniProtKB-SubCell"/>
</dbReference>
<dbReference type="FunFam" id="3.30.565.10:FF:000010">
    <property type="entry name" value="Sensor histidine kinase RcsC"/>
    <property type="match status" value="1"/>
</dbReference>
<evidence type="ECO:0000256" key="14">
    <source>
        <dbReference type="PROSITE-ProRule" id="PRU00169"/>
    </source>
</evidence>
<dbReference type="InterPro" id="IPR004358">
    <property type="entry name" value="Sig_transdc_His_kin-like_C"/>
</dbReference>
<dbReference type="InterPro" id="IPR036097">
    <property type="entry name" value="HisK_dim/P_sf"/>
</dbReference>
<dbReference type="PANTHER" id="PTHR43047">
    <property type="entry name" value="TWO-COMPONENT HISTIDINE PROTEIN KINASE"/>
    <property type="match status" value="1"/>
</dbReference>
<dbReference type="AlphaFoldDB" id="A0A2J9V3H8"/>
<evidence type="ECO:0000256" key="3">
    <source>
        <dbReference type="ARBA" id="ARBA00012438"/>
    </source>
</evidence>
<keyword evidence="9" id="KW-0378">Hydrolase</keyword>
<keyword evidence="18" id="KW-1185">Reference proteome</keyword>
<dbReference type="Pfam" id="PF02518">
    <property type="entry name" value="HATPase_c"/>
    <property type="match status" value="1"/>
</dbReference>
<dbReference type="GO" id="GO:0000155">
    <property type="term" value="F:phosphorelay sensor kinase activity"/>
    <property type="evidence" value="ECO:0007669"/>
    <property type="project" value="InterPro"/>
</dbReference>
<dbReference type="Pfam" id="PF00072">
    <property type="entry name" value="Response_reg"/>
    <property type="match status" value="1"/>
</dbReference>
<dbReference type="Gene3D" id="1.10.287.130">
    <property type="match status" value="1"/>
</dbReference>
<dbReference type="EMBL" id="LOSJ02000002">
    <property type="protein sequence ID" value="PNM58303.1"/>
    <property type="molecule type" value="Genomic_DNA"/>
</dbReference>
<accession>A0A2J9V3H8</accession>
<proteinExistence type="predicted"/>
<keyword evidence="10" id="KW-0067">ATP-binding</keyword>
<sequence>MKMDSEYTEKLNELTLELQRSIERGKQLAEENRVILSAISAFSTAANKNQIFEELKTLLNRYIKFDHFLVISKDKASEEFRTLLTSNPIFEKISWPNGLKFKRVLGGECIILFEPCKLEEFTCLDSNCVNQVNSAMITGIQAQTSDSVLILLGNLKGQFSLESKETLSRFRPLLERAISDIEHKEELQRLVEIRTRELRLAQKLAEQANQSKSNFLAMMSHELRTPLNAVLGLIDILRSDSTSYQVELLEQMENSAELLLIIINDILDLSRIESGHFSLHCHWIDLEKKLDQSLVYHRQIAQDKGVQFNVQSNKNTAIEYYTDSARLTQILFNIVGNAIKFTKQGRVDIQLNYIEDGIDIQVQDTGIGIEPKRIEQLFTPFIQADNSITRNYGGTGLGLAITKHLVELMGGTINVDSKIDIGTLFTLRIPLNSRLKCPKDQVAYLKQNTIAKNHHILVVEDTKTNQMVIQLLLNKMGYDVTIAENGLEAIELLEKSNAFDLVLMDISMPIMDGIMATRKIRSQDIDIPIIALTAHTAGSDKQNCIDAGMNDIVLKPIRGKDIMNVVNRFLPNNHT</sequence>
<feature type="domain" description="Histidine kinase" evidence="15">
    <location>
        <begin position="218"/>
        <end position="433"/>
    </location>
</feature>
<dbReference type="CDD" id="cd00082">
    <property type="entry name" value="HisKA"/>
    <property type="match status" value="1"/>
</dbReference>
<keyword evidence="11" id="KW-1133">Transmembrane helix</keyword>
<protein>
    <recommendedName>
        <fullName evidence="3">histidine kinase</fullName>
        <ecNumber evidence="3">2.7.13.3</ecNumber>
    </recommendedName>
</protein>
<dbReference type="PROSITE" id="PS50110">
    <property type="entry name" value="RESPONSE_REGULATORY"/>
    <property type="match status" value="1"/>
</dbReference>
<organism evidence="17 18">
    <name type="scientific">Vibrio mimicus</name>
    <dbReference type="NCBI Taxonomy" id="674"/>
    <lineage>
        <taxon>Bacteria</taxon>
        <taxon>Pseudomonadati</taxon>
        <taxon>Pseudomonadota</taxon>
        <taxon>Gammaproteobacteria</taxon>
        <taxon>Vibrionales</taxon>
        <taxon>Vibrionaceae</taxon>
        <taxon>Vibrio</taxon>
    </lineage>
</organism>
<keyword evidence="7" id="KW-0547">Nucleotide-binding</keyword>
<dbReference type="PROSITE" id="PS50109">
    <property type="entry name" value="HIS_KIN"/>
    <property type="match status" value="1"/>
</dbReference>
<dbReference type="SUPFAM" id="SSF55874">
    <property type="entry name" value="ATPase domain of HSP90 chaperone/DNA topoisomerase II/histidine kinase"/>
    <property type="match status" value="1"/>
</dbReference>
<keyword evidence="8 17" id="KW-0418">Kinase</keyword>
<evidence type="ECO:0000313" key="17">
    <source>
        <dbReference type="EMBL" id="PNM58303.1"/>
    </source>
</evidence>
<keyword evidence="5" id="KW-0808">Transferase</keyword>
<dbReference type="Gene3D" id="3.40.50.2300">
    <property type="match status" value="1"/>
</dbReference>
<keyword evidence="6" id="KW-0812">Transmembrane</keyword>
<evidence type="ECO:0000256" key="5">
    <source>
        <dbReference type="ARBA" id="ARBA00022679"/>
    </source>
</evidence>
<dbReference type="GO" id="GO:0005524">
    <property type="term" value="F:ATP binding"/>
    <property type="evidence" value="ECO:0007669"/>
    <property type="project" value="UniProtKB-KW"/>
</dbReference>
<evidence type="ECO:0000256" key="11">
    <source>
        <dbReference type="ARBA" id="ARBA00022989"/>
    </source>
</evidence>
<dbReference type="FunFam" id="1.10.287.130:FF:000004">
    <property type="entry name" value="Ethylene receptor 1"/>
    <property type="match status" value="1"/>
</dbReference>
<comment type="caution">
    <text evidence="17">The sequence shown here is derived from an EMBL/GenBank/DDBJ whole genome shotgun (WGS) entry which is preliminary data.</text>
</comment>
<dbReference type="InterPro" id="IPR001789">
    <property type="entry name" value="Sig_transdc_resp-reg_receiver"/>
</dbReference>
<keyword evidence="4 14" id="KW-0597">Phosphoprotein</keyword>
<evidence type="ECO:0000256" key="2">
    <source>
        <dbReference type="ARBA" id="ARBA00004370"/>
    </source>
</evidence>
<dbReference type="SUPFAM" id="SSF52172">
    <property type="entry name" value="CheY-like"/>
    <property type="match status" value="1"/>
</dbReference>
<dbReference type="PRINTS" id="PR00344">
    <property type="entry name" value="BCTRLSENSOR"/>
</dbReference>
<dbReference type="Proteomes" id="UP000053748">
    <property type="component" value="Unassembled WGS sequence"/>
</dbReference>
<dbReference type="SMART" id="SM00387">
    <property type="entry name" value="HATPase_c"/>
    <property type="match status" value="1"/>
</dbReference>
<gene>
    <name evidence="17" type="ORF">AL544_020715</name>
</gene>
<keyword evidence="13" id="KW-0472">Membrane</keyword>
<evidence type="ECO:0000259" key="16">
    <source>
        <dbReference type="PROSITE" id="PS50110"/>
    </source>
</evidence>
<dbReference type="EC" id="2.7.13.3" evidence="3"/>